<dbReference type="Proteomes" id="UP000271705">
    <property type="component" value="Unassembled WGS sequence"/>
</dbReference>
<organism evidence="1 2">
    <name type="scientific">Stenotrophomonas maltophilia</name>
    <name type="common">Pseudomonas maltophilia</name>
    <name type="synonym">Xanthomonas maltophilia</name>
    <dbReference type="NCBI Taxonomy" id="40324"/>
    <lineage>
        <taxon>Bacteria</taxon>
        <taxon>Pseudomonadati</taxon>
        <taxon>Pseudomonadota</taxon>
        <taxon>Gammaproteobacteria</taxon>
        <taxon>Lysobacterales</taxon>
        <taxon>Lysobacteraceae</taxon>
        <taxon>Stenotrophomonas</taxon>
        <taxon>Stenotrophomonas maltophilia group</taxon>
    </lineage>
</organism>
<evidence type="ECO:0000313" key="2">
    <source>
        <dbReference type="Proteomes" id="UP000271705"/>
    </source>
</evidence>
<dbReference type="RefSeq" id="WP_126928641.1">
    <property type="nucleotide sequence ID" value="NZ_RXLZ01000017.1"/>
</dbReference>
<proteinExistence type="predicted"/>
<accession>A0A431UKS8</accession>
<name>A0A431UKS8_STEMA</name>
<gene>
    <name evidence="1" type="ORF">EKL94_07740</name>
</gene>
<dbReference type="EMBL" id="RXLZ01000017">
    <property type="protein sequence ID" value="RTQ90133.1"/>
    <property type="molecule type" value="Genomic_DNA"/>
</dbReference>
<reference evidence="1 2" key="1">
    <citation type="submission" date="2018-12" db="EMBL/GenBank/DDBJ databases">
        <authorList>
            <person name="Kartti S."/>
            <person name="Manni A."/>
            <person name="Chemao El Fihri M.W."/>
            <person name="Laamarti M."/>
            <person name="Temsamani L."/>
            <person name="El Jamali J.E."/>
            <person name="Ouadghiri M."/>
            <person name="Ibrahimi A."/>
            <person name="Filati-Maltouf A."/>
        </authorList>
    </citation>
    <scope>NUCLEOTIDE SEQUENCE [LARGE SCALE GENOMIC DNA]</scope>
    <source>
        <strain evidence="1 2">MDMC339</strain>
    </source>
</reference>
<sequence>MSTERIAIHLQARPDRSISIAERHLNVMDRMSAIECPLGFHGLELPPVPDCGEELLASYEIKTGLKGLSIIGTYAFRGPGYEYADVAALDEIILYGFRSSNKALDYPSVLRNGVASVAEAFGAYRVKVTYGMYSMDYQDGVGREGPTLEDLKAAGVKDVDGRKNILTMYPAQFWDARLCSDALGFGPEEVFSRLEGKVDKVELTDSGVYILLSDKVDLSYEEYLEFNRRAKALLGLQ</sequence>
<protein>
    <submittedName>
        <fullName evidence="1">Uncharacterized protein</fullName>
    </submittedName>
</protein>
<comment type="caution">
    <text evidence="1">The sequence shown here is derived from an EMBL/GenBank/DDBJ whole genome shotgun (WGS) entry which is preliminary data.</text>
</comment>
<evidence type="ECO:0000313" key="1">
    <source>
        <dbReference type="EMBL" id="RTQ90133.1"/>
    </source>
</evidence>
<dbReference type="AlphaFoldDB" id="A0A431UKS8"/>